<dbReference type="GeneID" id="40317917"/>
<name>A0A422PN97_9TRYP</name>
<dbReference type="OrthoDB" id="239907at2759"/>
<keyword evidence="2" id="KW-1185">Reference proteome</keyword>
<sequence>MHSAAVESCLAHACERRAEAVLCLAEEAECGPLRQRWDELPLFFRILVTAYLVRNDVVNATWAVRRWERLPAHGDRQAEGYGCALLGRVARLCGRCAYGEAFREVLGAVGGGAEGCGVEHLRCWLLDYLAARHVHQRRTFYGDSGALVQLAAGLGVPASELEARLQRVRGDELRHIECGLSDGPCEQTRETLCCMVRAGKAV</sequence>
<evidence type="ECO:0000313" key="2">
    <source>
        <dbReference type="Proteomes" id="UP000284403"/>
    </source>
</evidence>
<dbReference type="AlphaFoldDB" id="A0A422PN97"/>
<accession>A0A422PN97</accession>
<comment type="caution">
    <text evidence="1">The sequence shown here is derived from an EMBL/GenBank/DDBJ whole genome shotgun (WGS) entry which is preliminary data.</text>
</comment>
<organism evidence="1 2">
    <name type="scientific">Trypanosoma conorhini</name>
    <dbReference type="NCBI Taxonomy" id="83891"/>
    <lineage>
        <taxon>Eukaryota</taxon>
        <taxon>Discoba</taxon>
        <taxon>Euglenozoa</taxon>
        <taxon>Kinetoplastea</taxon>
        <taxon>Metakinetoplastina</taxon>
        <taxon>Trypanosomatida</taxon>
        <taxon>Trypanosomatidae</taxon>
        <taxon>Trypanosoma</taxon>
    </lineage>
</organism>
<dbReference type="Proteomes" id="UP000284403">
    <property type="component" value="Unassembled WGS sequence"/>
</dbReference>
<reference evidence="1 2" key="1">
    <citation type="journal article" date="2018" name="BMC Genomics">
        <title>Genomic comparison of Trypanosoma conorhini and Trypanosoma rangeli to Trypanosoma cruzi strains of high and low virulence.</title>
        <authorList>
            <person name="Bradwell K.R."/>
            <person name="Koparde V.N."/>
            <person name="Matveyev A.V."/>
            <person name="Serrano M.G."/>
            <person name="Alves J.M."/>
            <person name="Parikh H."/>
            <person name="Huang B."/>
            <person name="Lee V."/>
            <person name="Espinosa-Alvarez O."/>
            <person name="Ortiz P.A."/>
            <person name="Costa-Martins A.G."/>
            <person name="Teixeira M.M."/>
            <person name="Buck G.A."/>
        </authorList>
    </citation>
    <scope>NUCLEOTIDE SEQUENCE [LARGE SCALE GENOMIC DNA]</scope>
    <source>
        <strain evidence="1 2">025E</strain>
    </source>
</reference>
<gene>
    <name evidence="1" type="ORF">Tco025E_04306</name>
</gene>
<dbReference type="RefSeq" id="XP_029228741.1">
    <property type="nucleotide sequence ID" value="XM_029371218.1"/>
</dbReference>
<dbReference type="EMBL" id="MKKU01000213">
    <property type="protein sequence ID" value="RNF19173.1"/>
    <property type="molecule type" value="Genomic_DNA"/>
</dbReference>
<proteinExistence type="predicted"/>
<evidence type="ECO:0000313" key="1">
    <source>
        <dbReference type="EMBL" id="RNF19173.1"/>
    </source>
</evidence>
<protein>
    <submittedName>
        <fullName evidence="1">Uncharacterized protein</fullName>
    </submittedName>
</protein>